<keyword evidence="1" id="KW-0175">Coiled coil</keyword>
<organism evidence="3 4">
    <name type="scientific">Hippocampus comes</name>
    <name type="common">Tiger tail seahorse</name>
    <dbReference type="NCBI Taxonomy" id="109280"/>
    <lineage>
        <taxon>Eukaryota</taxon>
        <taxon>Metazoa</taxon>
        <taxon>Chordata</taxon>
        <taxon>Craniata</taxon>
        <taxon>Vertebrata</taxon>
        <taxon>Euteleostomi</taxon>
        <taxon>Actinopterygii</taxon>
        <taxon>Neopterygii</taxon>
        <taxon>Teleostei</taxon>
        <taxon>Neoteleostei</taxon>
        <taxon>Acanthomorphata</taxon>
        <taxon>Syngnathiaria</taxon>
        <taxon>Syngnathiformes</taxon>
        <taxon>Syngnathoidei</taxon>
        <taxon>Syngnathidae</taxon>
        <taxon>Hippocampus</taxon>
    </lineage>
</organism>
<evidence type="ECO:0000256" key="2">
    <source>
        <dbReference type="SAM" id="MobiDB-lite"/>
    </source>
</evidence>
<sequence>MENLREQNQFLLPYAVKNNYALLGQQQKFENTRKKNEQNLENLRTEISSVRAKIEEEINTSLKISQMVKLYKENRNAELEKELDSLTAKVTKVYRSCSSSSHFLNPLKKMKHVEEQVFKLMSKIDSIPKELLKKMQTNFYRKRVQEEEQRIQREREDKRLRRSELRSEQKSKMNQKDVRPKRVMIRYKMAVRPKAQRQTHEGSWKDSYCVLFSWHPSCGRSRCVPLSTVFSTLKFALD</sequence>
<evidence type="ECO:0000313" key="4">
    <source>
        <dbReference type="Proteomes" id="UP000264820"/>
    </source>
</evidence>
<feature type="region of interest" description="Disordered" evidence="2">
    <location>
        <begin position="145"/>
        <end position="177"/>
    </location>
</feature>
<reference evidence="3" key="2">
    <citation type="submission" date="2025-09" db="UniProtKB">
        <authorList>
            <consortium name="Ensembl"/>
        </authorList>
    </citation>
    <scope>IDENTIFICATION</scope>
</reference>
<accession>A0A3Q2YNN5</accession>
<dbReference type="Ensembl" id="ENSHCOT00000027896.1">
    <property type="protein sequence ID" value="ENSHCOP00000014992.1"/>
    <property type="gene ID" value="ENSHCOG00000018510.1"/>
</dbReference>
<name>A0A3Q2YNN5_HIPCM</name>
<protein>
    <submittedName>
        <fullName evidence="3">Uncharacterized protein</fullName>
    </submittedName>
</protein>
<reference evidence="3" key="1">
    <citation type="submission" date="2025-08" db="UniProtKB">
        <authorList>
            <consortium name="Ensembl"/>
        </authorList>
    </citation>
    <scope>IDENTIFICATION</scope>
</reference>
<evidence type="ECO:0000313" key="3">
    <source>
        <dbReference type="Ensembl" id="ENSHCOP00000014992.1"/>
    </source>
</evidence>
<keyword evidence="4" id="KW-1185">Reference proteome</keyword>
<dbReference type="AlphaFoldDB" id="A0A3Q2YNN5"/>
<evidence type="ECO:0000256" key="1">
    <source>
        <dbReference type="SAM" id="Coils"/>
    </source>
</evidence>
<dbReference type="STRING" id="109280.ENSHCOP00000014992"/>
<dbReference type="Proteomes" id="UP000264820">
    <property type="component" value="Unplaced"/>
</dbReference>
<proteinExistence type="predicted"/>
<feature type="coiled-coil region" evidence="1">
    <location>
        <begin position="26"/>
        <end position="96"/>
    </location>
</feature>